<evidence type="ECO:0000313" key="4">
    <source>
        <dbReference type="Proteomes" id="UP000434957"/>
    </source>
</evidence>
<feature type="compositionally biased region" description="Basic and acidic residues" evidence="1">
    <location>
        <begin position="275"/>
        <end position="287"/>
    </location>
</feature>
<feature type="compositionally biased region" description="Basic and acidic residues" evidence="1">
    <location>
        <begin position="373"/>
        <end position="386"/>
    </location>
</feature>
<dbReference type="Proteomes" id="UP000435112">
    <property type="component" value="Unassembled WGS sequence"/>
</dbReference>
<feature type="compositionally biased region" description="Basic and acidic residues" evidence="1">
    <location>
        <begin position="355"/>
        <end position="364"/>
    </location>
</feature>
<keyword evidence="4" id="KW-1185">Reference proteome</keyword>
<gene>
    <name evidence="2" type="ORF">PR002_g22346</name>
    <name evidence="3" type="ORF">PR003_g22985</name>
</gene>
<feature type="compositionally biased region" description="Low complexity" evidence="1">
    <location>
        <begin position="122"/>
        <end position="131"/>
    </location>
</feature>
<protein>
    <submittedName>
        <fullName evidence="2">Uncharacterized protein</fullName>
    </submittedName>
</protein>
<organism evidence="2 5">
    <name type="scientific">Phytophthora rubi</name>
    <dbReference type="NCBI Taxonomy" id="129364"/>
    <lineage>
        <taxon>Eukaryota</taxon>
        <taxon>Sar</taxon>
        <taxon>Stramenopiles</taxon>
        <taxon>Oomycota</taxon>
        <taxon>Peronosporomycetes</taxon>
        <taxon>Peronosporales</taxon>
        <taxon>Peronosporaceae</taxon>
        <taxon>Phytophthora</taxon>
    </lineage>
</organism>
<accession>A0A6A3IWB7</accession>
<feature type="compositionally biased region" description="Basic residues" evidence="1">
    <location>
        <begin position="159"/>
        <end position="169"/>
    </location>
</feature>
<dbReference type="OrthoDB" id="140180at2759"/>
<feature type="region of interest" description="Disordered" evidence="1">
    <location>
        <begin position="1"/>
        <end position="307"/>
    </location>
</feature>
<feature type="compositionally biased region" description="Basic and acidic residues" evidence="1">
    <location>
        <begin position="78"/>
        <end position="89"/>
    </location>
</feature>
<evidence type="ECO:0000313" key="2">
    <source>
        <dbReference type="EMBL" id="KAE8986460.1"/>
    </source>
</evidence>
<feature type="compositionally biased region" description="Polar residues" evidence="1">
    <location>
        <begin position="249"/>
        <end position="258"/>
    </location>
</feature>
<feature type="compositionally biased region" description="Basic and acidic residues" evidence="1">
    <location>
        <begin position="175"/>
        <end position="185"/>
    </location>
</feature>
<evidence type="ECO:0000313" key="5">
    <source>
        <dbReference type="Proteomes" id="UP000435112"/>
    </source>
</evidence>
<dbReference type="AlphaFoldDB" id="A0A6A3IWB7"/>
<proteinExistence type="predicted"/>
<feature type="region of interest" description="Disordered" evidence="1">
    <location>
        <begin position="319"/>
        <end position="391"/>
    </location>
</feature>
<name>A0A6A3IWB7_9STRA</name>
<sequence length="404" mass="43228">MGKSSGNSGTASFDNLRSRERTAQAASPPGMTTTTETQIIVRPTPDALRAAGPAKSNADASTLNDMEEKPPAPASKKHVGEPEEAKDASASKNANDTEEAKETPAPKKHAKNAAEAKKPPTSKKLTASTTKTKMKAKKTPASSKPTRRAKKVTASSKPAPKKPAGKKPAAKQLPKKKDTAKESPKTPKLPPKRTDVLLPGPHEEVSSESSDTDTPNPGYVSGADSPVADVPQAPRARAPTKDHAASANCAITSPQGRSPSPDPSLQVDYEESEPDVDHEAGEVERSPPRITDAQRVLYPGSPMSPKTVKAVARARALEASMSRRDDPPAAAPEPQVITNAGVDEGVHPELLQPENRQHLAERSRQAASQAVGTKRDREAHAPRTREQLLALRYWTRDEYREHLR</sequence>
<feature type="compositionally biased region" description="Polar residues" evidence="1">
    <location>
        <begin position="1"/>
        <end position="15"/>
    </location>
</feature>
<evidence type="ECO:0000313" key="3">
    <source>
        <dbReference type="EMBL" id="KAE9299488.1"/>
    </source>
</evidence>
<dbReference type="EMBL" id="QXFU01002381">
    <property type="protein sequence ID" value="KAE8986460.1"/>
    <property type="molecule type" value="Genomic_DNA"/>
</dbReference>
<reference evidence="2 5" key="1">
    <citation type="submission" date="2018-09" db="EMBL/GenBank/DDBJ databases">
        <title>Genomic investigation of the strawberry pathogen Phytophthora fragariae indicates pathogenicity is determined by transcriptional variation in three key races.</title>
        <authorList>
            <person name="Adams T.M."/>
            <person name="Armitage A.D."/>
            <person name="Sobczyk M.K."/>
            <person name="Bates H.J."/>
            <person name="Dunwell J.M."/>
            <person name="Nellist C.F."/>
            <person name="Harrison R.J."/>
        </authorList>
    </citation>
    <scope>NUCLEOTIDE SEQUENCE [LARGE SCALE GENOMIC DNA]</scope>
    <source>
        <strain evidence="2 5">SCRP324</strain>
        <strain evidence="3 4">SCRP333</strain>
    </source>
</reference>
<dbReference type="Proteomes" id="UP000434957">
    <property type="component" value="Unassembled WGS sequence"/>
</dbReference>
<dbReference type="EMBL" id="QXFT01002362">
    <property type="protein sequence ID" value="KAE9299488.1"/>
    <property type="molecule type" value="Genomic_DNA"/>
</dbReference>
<comment type="caution">
    <text evidence="2">The sequence shown here is derived from an EMBL/GenBank/DDBJ whole genome shotgun (WGS) entry which is preliminary data.</text>
</comment>
<evidence type="ECO:0000256" key="1">
    <source>
        <dbReference type="SAM" id="MobiDB-lite"/>
    </source>
</evidence>